<proteinExistence type="predicted"/>
<feature type="region of interest" description="Disordered" evidence="1">
    <location>
        <begin position="161"/>
        <end position="188"/>
    </location>
</feature>
<dbReference type="SUPFAM" id="SSF53335">
    <property type="entry name" value="S-adenosyl-L-methionine-dependent methyltransferases"/>
    <property type="match status" value="1"/>
</dbReference>
<name>A0A7S1TLD9_9RHOD</name>
<evidence type="ECO:0000259" key="2">
    <source>
        <dbReference type="Pfam" id="PF05050"/>
    </source>
</evidence>
<dbReference type="Gene3D" id="3.40.50.150">
    <property type="entry name" value="Vaccinia Virus protein VP39"/>
    <property type="match status" value="1"/>
</dbReference>
<reference evidence="3" key="1">
    <citation type="submission" date="2021-01" db="EMBL/GenBank/DDBJ databases">
        <authorList>
            <person name="Corre E."/>
            <person name="Pelletier E."/>
            <person name="Niang G."/>
            <person name="Scheremetjew M."/>
            <person name="Finn R."/>
            <person name="Kale V."/>
            <person name="Holt S."/>
            <person name="Cochrane G."/>
            <person name="Meng A."/>
            <person name="Brown T."/>
            <person name="Cohen L."/>
        </authorList>
    </citation>
    <scope>NUCLEOTIDE SEQUENCE</scope>
    <source>
        <strain evidence="3">CCMP3124</strain>
    </source>
</reference>
<accession>A0A7S1TLD9</accession>
<gene>
    <name evidence="3" type="ORF">EAUS1353_LOCUS1827</name>
</gene>
<dbReference type="InterPro" id="IPR029063">
    <property type="entry name" value="SAM-dependent_MTases_sf"/>
</dbReference>
<organism evidence="3">
    <name type="scientific">Erythrolobus australicus</name>
    <dbReference type="NCBI Taxonomy" id="1077150"/>
    <lineage>
        <taxon>Eukaryota</taxon>
        <taxon>Rhodophyta</taxon>
        <taxon>Bangiophyceae</taxon>
        <taxon>Porphyridiales</taxon>
        <taxon>Porphyridiaceae</taxon>
        <taxon>Erythrolobus</taxon>
    </lineage>
</organism>
<dbReference type="EMBL" id="HBGI01002808">
    <property type="protein sequence ID" value="CAD9240089.1"/>
    <property type="molecule type" value="Transcribed_RNA"/>
</dbReference>
<protein>
    <recommendedName>
        <fullName evidence="2">Methyltransferase FkbM domain-containing protein</fullName>
    </recommendedName>
</protein>
<evidence type="ECO:0000256" key="1">
    <source>
        <dbReference type="SAM" id="MobiDB-lite"/>
    </source>
</evidence>
<dbReference type="AlphaFoldDB" id="A0A7S1TLD9"/>
<dbReference type="Pfam" id="PF05050">
    <property type="entry name" value="Methyltransf_21"/>
    <property type="match status" value="1"/>
</dbReference>
<dbReference type="InterPro" id="IPR006342">
    <property type="entry name" value="FkbM_mtfrase"/>
</dbReference>
<feature type="compositionally biased region" description="Polar residues" evidence="1">
    <location>
        <begin position="165"/>
        <end position="180"/>
    </location>
</feature>
<evidence type="ECO:0000313" key="3">
    <source>
        <dbReference type="EMBL" id="CAD9240089.1"/>
    </source>
</evidence>
<sequence length="422" mass="47266">MLGLQRKRTIALVSGFILAFALLGVVPSSRRLGFQTQVSKKSNLEKTPRELWLEDFEALPGVEAYRCTAKQADRQVLHFRKTQGDDSRCSAEKYLNKVHEAFPSPTGKLFVNIGANKGGVIAEIFDLWVPAPESRYGNMLLDFWLNVEKVGKENGVGPCGLNGRNPVSATQTATGGSEVATTKDSRRDSTWPHVVGVEMMVGTYEALMRGLKHVGLDSESNRRRTIQLVQRGISDKDEELFVESVQAGKEDRGEWHFREKQAELQSVYAKAASGDTSATKEIETRGIMRIQLSTFDSLARDSFKLDESLFMLIVDTEGNDPKVLESATATLAAHATAVVIFEYHSLWKSASPTHSLRKTLDSLEKIGYECFFSGEHGLWRLTNCWDDKWEFFWWSNVMCLLSKLKGSQQIIAELDLAPRYAD</sequence>
<feature type="domain" description="Methyltransferase FkbM" evidence="2">
    <location>
        <begin position="274"/>
        <end position="369"/>
    </location>
</feature>